<name>A0A6H9SP33_9BURK</name>
<dbReference type="InterPro" id="IPR020846">
    <property type="entry name" value="MFS_dom"/>
</dbReference>
<dbReference type="OrthoDB" id="9814026at2"/>
<dbReference type="EMBL" id="VZOJ01000025">
    <property type="protein sequence ID" value="KAB0642461.1"/>
    <property type="molecule type" value="Genomic_DNA"/>
</dbReference>
<feature type="transmembrane region" description="Helical" evidence="8">
    <location>
        <begin position="161"/>
        <end position="179"/>
    </location>
</feature>
<evidence type="ECO:0000259" key="9">
    <source>
        <dbReference type="PROSITE" id="PS50850"/>
    </source>
</evidence>
<evidence type="ECO:0000256" key="7">
    <source>
        <dbReference type="ARBA" id="ARBA00023136"/>
    </source>
</evidence>
<dbReference type="GO" id="GO:0022857">
    <property type="term" value="F:transmembrane transporter activity"/>
    <property type="evidence" value="ECO:0007669"/>
    <property type="project" value="InterPro"/>
</dbReference>
<evidence type="ECO:0000313" key="13">
    <source>
        <dbReference type="Proteomes" id="UP000494222"/>
    </source>
</evidence>
<evidence type="ECO:0000256" key="8">
    <source>
        <dbReference type="SAM" id="Phobius"/>
    </source>
</evidence>
<dbReference type="InterPro" id="IPR011701">
    <property type="entry name" value="MFS"/>
</dbReference>
<protein>
    <submittedName>
        <fullName evidence="10">Tet(A)/Tet(B)/Tet(C) family tetracycline efflux MFS transporter</fullName>
    </submittedName>
    <submittedName>
        <fullName evidence="11">Transporter, major facilitator family protein</fullName>
    </submittedName>
</protein>
<evidence type="ECO:0000256" key="3">
    <source>
        <dbReference type="ARBA" id="ARBA00004236"/>
    </source>
</evidence>
<comment type="function">
    <text evidence="1">Resistance to tetracycline by an active tetracycline efflux. This is an energy-dependent process that decreases the accumulation of the antibiotic in whole cells. This protein functions as a metal-tetracycline/H(+) antiporter.</text>
</comment>
<feature type="transmembrane region" description="Helical" evidence="8">
    <location>
        <begin position="343"/>
        <end position="367"/>
    </location>
</feature>
<feature type="transmembrane region" description="Helical" evidence="8">
    <location>
        <begin position="312"/>
        <end position="331"/>
    </location>
</feature>
<comment type="similarity">
    <text evidence="4">Belongs to the major facilitator superfamily. TCR/Tet family.</text>
</comment>
<evidence type="ECO:0000256" key="2">
    <source>
        <dbReference type="ARBA" id="ARBA00004141"/>
    </source>
</evidence>
<dbReference type="EMBL" id="CABVPL010000041">
    <property type="protein sequence ID" value="VWB97644.1"/>
    <property type="molecule type" value="Genomic_DNA"/>
</dbReference>
<proteinExistence type="inferred from homology"/>
<dbReference type="InterPro" id="IPR036259">
    <property type="entry name" value="MFS_trans_sf"/>
</dbReference>
<keyword evidence="7 8" id="KW-0472">Membrane</keyword>
<dbReference type="PRINTS" id="PR01035">
    <property type="entry name" value="TCRTETA"/>
</dbReference>
<dbReference type="CDD" id="cd17388">
    <property type="entry name" value="MFS_TetA"/>
    <property type="match status" value="1"/>
</dbReference>
<evidence type="ECO:0000313" key="11">
    <source>
        <dbReference type="EMBL" id="VWB97644.1"/>
    </source>
</evidence>
<dbReference type="InterPro" id="IPR005829">
    <property type="entry name" value="Sugar_transporter_CS"/>
</dbReference>
<evidence type="ECO:0000256" key="1">
    <source>
        <dbReference type="ARBA" id="ARBA00003279"/>
    </source>
</evidence>
<feature type="transmembrane region" description="Helical" evidence="8">
    <location>
        <begin position="73"/>
        <end position="92"/>
    </location>
</feature>
<accession>A0A6H9SP33</accession>
<dbReference type="PROSITE" id="PS00216">
    <property type="entry name" value="SUGAR_TRANSPORT_1"/>
    <property type="match status" value="1"/>
</dbReference>
<reference evidence="11 13" key="2">
    <citation type="submission" date="2019-09" db="EMBL/GenBank/DDBJ databases">
        <authorList>
            <person name="Depoorter E."/>
        </authorList>
    </citation>
    <scope>NUCLEOTIDE SEQUENCE [LARGE SCALE GENOMIC DNA]</scope>
    <source>
        <strain evidence="11">LMG 24064</strain>
    </source>
</reference>
<keyword evidence="12" id="KW-1185">Reference proteome</keyword>
<dbReference type="PROSITE" id="PS50850">
    <property type="entry name" value="MFS"/>
    <property type="match status" value="1"/>
</dbReference>
<reference evidence="10 12" key="1">
    <citation type="submission" date="2019-09" db="EMBL/GenBank/DDBJ databases">
        <title>Draft genome sequences of 48 bacterial type strains from the CCUG.</title>
        <authorList>
            <person name="Tunovic T."/>
            <person name="Pineiro-Iglesias B."/>
            <person name="Unosson C."/>
            <person name="Inganas E."/>
            <person name="Ohlen M."/>
            <person name="Cardew S."/>
            <person name="Jensie-Markopoulos S."/>
            <person name="Salva-Serra F."/>
            <person name="Jaen-Luchoro D."/>
            <person name="Karlsson R."/>
            <person name="Svensson-Stadler L."/>
            <person name="Chun J."/>
            <person name="Moore E."/>
        </authorList>
    </citation>
    <scope>NUCLEOTIDE SEQUENCE [LARGE SCALE GENOMIC DNA]</scope>
    <source>
        <strain evidence="10 12">CCUG 54555</strain>
    </source>
</reference>
<feature type="transmembrane region" description="Helical" evidence="8">
    <location>
        <begin position="131"/>
        <end position="155"/>
    </location>
</feature>
<keyword evidence="5 8" id="KW-0812">Transmembrane</keyword>
<dbReference type="InterPro" id="IPR001958">
    <property type="entry name" value="Tet-R_TetA/multi-R_MdtG-like"/>
</dbReference>
<dbReference type="Gene3D" id="1.20.1250.20">
    <property type="entry name" value="MFS general substrate transporter like domains"/>
    <property type="match status" value="1"/>
</dbReference>
<evidence type="ECO:0000256" key="4">
    <source>
        <dbReference type="ARBA" id="ARBA00007520"/>
    </source>
</evidence>
<evidence type="ECO:0000313" key="10">
    <source>
        <dbReference type="EMBL" id="KAB0642461.1"/>
    </source>
</evidence>
<dbReference type="Proteomes" id="UP000430232">
    <property type="component" value="Unassembled WGS sequence"/>
</dbReference>
<feature type="transmembrane region" description="Helical" evidence="8">
    <location>
        <begin position="373"/>
        <end position="393"/>
    </location>
</feature>
<dbReference type="RefSeq" id="WP_151064492.1">
    <property type="nucleotide sequence ID" value="NZ_CABVPL010000041.1"/>
</dbReference>
<organism evidence="10 12">
    <name type="scientific">Burkholderia latens</name>
    <dbReference type="NCBI Taxonomy" id="488446"/>
    <lineage>
        <taxon>Bacteria</taxon>
        <taxon>Pseudomonadati</taxon>
        <taxon>Pseudomonadota</taxon>
        <taxon>Betaproteobacteria</taxon>
        <taxon>Burkholderiales</taxon>
        <taxon>Burkholderiaceae</taxon>
        <taxon>Burkholderia</taxon>
        <taxon>Burkholderia cepacia complex</taxon>
    </lineage>
</organism>
<dbReference type="PANTHER" id="PTHR23507">
    <property type="entry name" value="ZGC:174356"/>
    <property type="match status" value="1"/>
</dbReference>
<evidence type="ECO:0000313" key="12">
    <source>
        <dbReference type="Proteomes" id="UP000430232"/>
    </source>
</evidence>
<feature type="transmembrane region" description="Helical" evidence="8">
    <location>
        <begin position="253"/>
        <end position="277"/>
    </location>
</feature>
<dbReference type="SUPFAM" id="SSF103473">
    <property type="entry name" value="MFS general substrate transporter"/>
    <property type="match status" value="1"/>
</dbReference>
<dbReference type="GeneID" id="99791932"/>
<feature type="transmembrane region" description="Helical" evidence="8">
    <location>
        <begin position="217"/>
        <end position="241"/>
    </location>
</feature>
<feature type="domain" description="Major facilitator superfamily (MFS) profile" evidence="9">
    <location>
        <begin position="4"/>
        <end position="395"/>
    </location>
</feature>
<evidence type="ECO:0000256" key="5">
    <source>
        <dbReference type="ARBA" id="ARBA00022692"/>
    </source>
</evidence>
<dbReference type="Proteomes" id="UP000494222">
    <property type="component" value="Unassembled WGS sequence"/>
</dbReference>
<dbReference type="AlphaFoldDB" id="A0A6H9SP33"/>
<sequence>MNPSLIAILATVLLDAIGVGIVMPILPGLLRALAGAGSTDTHYGILLALYAFAQFLCAPLLGTLSDRFGRRPVLLASLAGAALDYLLMALAPTLAWLYAGRLIAGITGANVAVATAYVTDVTAEPDRARRFGQLGAMMGVGFIAGPLIGGLLGAAHVRAPFGAAALLNALNLVLVWRVLPESRPRGAHEAREAHERRAAAALNPFAGLRRLRGAPALVPLIGIYVIVALVSQAPATLWILYGQEHFGWSTPVAGLSLAGYGACHALAQALAIGPLIARLGERRALALGLAGDALGLVAIAVATAAWVPFALLPLFAAGGMTLPALQAMLARQVDDARQGELQGALASVSSLIGVAGPLVVTAIYAATRGTWPGLVWAAAALLYLLVPPLLAGARGACTARASV</sequence>
<dbReference type="PANTHER" id="PTHR23507:SF1">
    <property type="entry name" value="FI18259P1-RELATED"/>
    <property type="match status" value="1"/>
</dbReference>
<evidence type="ECO:0000256" key="6">
    <source>
        <dbReference type="ARBA" id="ARBA00022989"/>
    </source>
</evidence>
<dbReference type="Pfam" id="PF07690">
    <property type="entry name" value="MFS_1"/>
    <property type="match status" value="1"/>
</dbReference>
<dbReference type="NCBIfam" id="NF012174">
    <property type="entry name" value="tet_MFS_A_B_C_D"/>
    <property type="match status" value="1"/>
</dbReference>
<dbReference type="GO" id="GO:0016020">
    <property type="term" value="C:membrane"/>
    <property type="evidence" value="ECO:0007669"/>
    <property type="project" value="UniProtKB-SubCell"/>
</dbReference>
<keyword evidence="6 8" id="KW-1133">Transmembrane helix</keyword>
<gene>
    <name evidence="10" type="primary">tet</name>
    <name evidence="11" type="ORF">BLA24064_04650</name>
    <name evidence="10" type="ORF">F7R21_11905</name>
</gene>
<feature type="transmembrane region" description="Helical" evidence="8">
    <location>
        <begin position="98"/>
        <end position="119"/>
    </location>
</feature>
<feature type="transmembrane region" description="Helical" evidence="8">
    <location>
        <begin position="284"/>
        <end position="306"/>
    </location>
</feature>
<feature type="transmembrane region" description="Helical" evidence="8">
    <location>
        <begin position="42"/>
        <end position="61"/>
    </location>
</feature>
<comment type="subcellular location">
    <subcellularLocation>
        <location evidence="3">Cell membrane</location>
    </subcellularLocation>
    <subcellularLocation>
        <location evidence="2">Membrane</location>
        <topology evidence="2">Multi-pass membrane protein</topology>
    </subcellularLocation>
</comment>